<dbReference type="Proteomes" id="UP001189122">
    <property type="component" value="Unassembled WGS sequence"/>
</dbReference>
<organism evidence="1">
    <name type="scientific">Spirodela intermedia</name>
    <name type="common">Intermediate duckweed</name>
    <dbReference type="NCBI Taxonomy" id="51605"/>
    <lineage>
        <taxon>Eukaryota</taxon>
        <taxon>Viridiplantae</taxon>
        <taxon>Streptophyta</taxon>
        <taxon>Embryophyta</taxon>
        <taxon>Tracheophyta</taxon>
        <taxon>Spermatophyta</taxon>
        <taxon>Magnoliopsida</taxon>
        <taxon>Liliopsida</taxon>
        <taxon>Araceae</taxon>
        <taxon>Lemnoideae</taxon>
        <taxon>Spirodela</taxon>
    </lineage>
</organism>
<proteinExistence type="predicted"/>
<evidence type="ECO:0000313" key="1">
    <source>
        <dbReference type="EMBL" id="CAA2618912.1"/>
    </source>
</evidence>
<accession>A0A7I8IL63</accession>
<reference evidence="1 2" key="1">
    <citation type="submission" date="2019-12" db="EMBL/GenBank/DDBJ databases">
        <authorList>
            <person name="Scholz U."/>
            <person name="Mascher M."/>
            <person name="Fiebig A."/>
        </authorList>
    </citation>
    <scope>NUCLEOTIDE SEQUENCE</scope>
</reference>
<sequence length="125" mass="14454">MDNPKQNQIRVEEDFIDSTKEISKERTTISFPKALEPRQRRKKEHNEEIKKILQDVWEKSHFMVKEGVVLGHIVSESDEQLMAAQHQPSPWYAHIVNFLISEKTLEYSLTCAPPPSNSSLSGDNH</sequence>
<dbReference type="EMBL" id="LR743591">
    <property type="protein sequence ID" value="CAA2618912.1"/>
    <property type="molecule type" value="Genomic_DNA"/>
</dbReference>
<protein>
    <submittedName>
        <fullName evidence="1">Uncharacterized protein</fullName>
    </submittedName>
</protein>
<dbReference type="EMBL" id="CACRZD030000004">
    <property type="protein sequence ID" value="CAA6658635.1"/>
    <property type="molecule type" value="Genomic_DNA"/>
</dbReference>
<keyword evidence="2" id="KW-1185">Reference proteome</keyword>
<dbReference type="AlphaFoldDB" id="A0A7I8IL63"/>
<gene>
    <name evidence="1" type="ORF">SI7747_04005079</name>
</gene>
<name>A0A7I8IL63_SPIIN</name>
<evidence type="ECO:0000313" key="2">
    <source>
        <dbReference type="Proteomes" id="UP001189122"/>
    </source>
</evidence>